<dbReference type="PANTHER" id="PTHR30576">
    <property type="entry name" value="COLANIC BIOSYNTHESIS UDP-GLUCOSE LIPID CARRIER TRANSFERASE"/>
    <property type="match status" value="1"/>
</dbReference>
<evidence type="ECO:0000256" key="5">
    <source>
        <dbReference type="ARBA" id="ARBA00022989"/>
    </source>
</evidence>
<evidence type="ECO:0000256" key="6">
    <source>
        <dbReference type="ARBA" id="ARBA00023136"/>
    </source>
</evidence>
<dbReference type="STRING" id="1798665.A2942_01540"/>
<feature type="transmembrane region" description="Helical" evidence="7">
    <location>
        <begin position="266"/>
        <end position="287"/>
    </location>
</feature>
<comment type="similarity">
    <text evidence="2">Belongs to the bacterial sugar transferase family.</text>
</comment>
<protein>
    <recommendedName>
        <fullName evidence="8">Bacterial sugar transferase domain-containing protein</fullName>
    </recommendedName>
</protein>
<dbReference type="PANTHER" id="PTHR30576:SF0">
    <property type="entry name" value="UNDECAPRENYL-PHOSPHATE N-ACETYLGALACTOSAMINYL 1-PHOSPHATE TRANSFERASE-RELATED"/>
    <property type="match status" value="1"/>
</dbReference>
<evidence type="ECO:0000256" key="1">
    <source>
        <dbReference type="ARBA" id="ARBA00004141"/>
    </source>
</evidence>
<proteinExistence type="inferred from homology"/>
<evidence type="ECO:0000313" key="10">
    <source>
        <dbReference type="Proteomes" id="UP000178534"/>
    </source>
</evidence>
<dbReference type="Pfam" id="PF02397">
    <property type="entry name" value="Bac_transf"/>
    <property type="match status" value="1"/>
</dbReference>
<reference evidence="9 10" key="1">
    <citation type="journal article" date="2016" name="Nat. Commun.">
        <title>Thousands of microbial genomes shed light on interconnected biogeochemical processes in an aquifer system.</title>
        <authorList>
            <person name="Anantharaman K."/>
            <person name="Brown C.T."/>
            <person name="Hug L.A."/>
            <person name="Sharon I."/>
            <person name="Castelle C.J."/>
            <person name="Probst A.J."/>
            <person name="Thomas B.C."/>
            <person name="Singh A."/>
            <person name="Wilkins M.J."/>
            <person name="Karaoz U."/>
            <person name="Brodie E.L."/>
            <person name="Williams K.H."/>
            <person name="Hubbard S.S."/>
            <person name="Banfield J.F."/>
        </authorList>
    </citation>
    <scope>NUCLEOTIDE SEQUENCE [LARGE SCALE GENOMIC DNA]</scope>
</reference>
<evidence type="ECO:0000256" key="3">
    <source>
        <dbReference type="ARBA" id="ARBA00022679"/>
    </source>
</evidence>
<dbReference type="InterPro" id="IPR017475">
    <property type="entry name" value="EPS_sugar_tfrase"/>
</dbReference>
<dbReference type="Proteomes" id="UP000178534">
    <property type="component" value="Unassembled WGS sequence"/>
</dbReference>
<evidence type="ECO:0000256" key="7">
    <source>
        <dbReference type="SAM" id="Phobius"/>
    </source>
</evidence>
<keyword evidence="4 7" id="KW-0812">Transmembrane</keyword>
<gene>
    <name evidence="9" type="ORF">A2942_01540</name>
</gene>
<sequence>MAISSKRDMFVLFLGDVALFVFALWVALTLRNFMGDTQQFFSVHIVPFSMLFAVWVLVFYIASLYEPHTVVLKSRIPAIILNAQAVNSAIAVLFFYLIPSFGITPKIVLFLDLIISFLFISAWRIFGTQFLGFRRKEKAALFGSGEEMHDLYRVVNENPLYPLRFVTAVDLQKVDGIDFDREVLERILGEGVSMIVVDSRNVHITSILPRLYNLIFSHIRFIDHYRIYEDIFDKVPLSLIGYSWFLENVSSRAHFGFDLLKRWMDILLAFILFIPSLILYPFVFLAIKLDDGGPIFYIPERVGEGNRLIHIYKFRTMTTMDDGKRLADNKDRITRVGNILRKSRIDELPQLWNVFRGDLSLIGPRPEFPALVAQYQEAIPYYNMRHLVKPGLSGWAQVHHDKPPQTIEETKDKLAYDLYYLKNRSLALDIKIALKTIKTLLSRTGI</sequence>
<accession>A0A1G2DHP8</accession>
<dbReference type="GO" id="GO:0016020">
    <property type="term" value="C:membrane"/>
    <property type="evidence" value="ECO:0007669"/>
    <property type="project" value="UniProtKB-SubCell"/>
</dbReference>
<evidence type="ECO:0000259" key="8">
    <source>
        <dbReference type="Pfam" id="PF02397"/>
    </source>
</evidence>
<keyword evidence="5 7" id="KW-1133">Transmembrane helix</keyword>
<feature type="transmembrane region" description="Helical" evidence="7">
    <location>
        <begin position="9"/>
        <end position="28"/>
    </location>
</feature>
<evidence type="ECO:0000256" key="4">
    <source>
        <dbReference type="ARBA" id="ARBA00022692"/>
    </source>
</evidence>
<organism evidence="9 10">
    <name type="scientific">Candidatus Lloydbacteria bacterium RIFCSPLOWO2_01_FULL_50_20</name>
    <dbReference type="NCBI Taxonomy" id="1798665"/>
    <lineage>
        <taxon>Bacteria</taxon>
        <taxon>Candidatus Lloydiibacteriota</taxon>
    </lineage>
</organism>
<feature type="transmembrane region" description="Helical" evidence="7">
    <location>
        <begin position="40"/>
        <end position="64"/>
    </location>
</feature>
<evidence type="ECO:0000256" key="2">
    <source>
        <dbReference type="ARBA" id="ARBA00006464"/>
    </source>
</evidence>
<dbReference type="EMBL" id="MHLP01000012">
    <property type="protein sequence ID" value="OGZ13119.1"/>
    <property type="molecule type" value="Genomic_DNA"/>
</dbReference>
<dbReference type="NCBIfam" id="TIGR03025">
    <property type="entry name" value="EPS_sugtrans"/>
    <property type="match status" value="1"/>
</dbReference>
<evidence type="ECO:0000313" key="9">
    <source>
        <dbReference type="EMBL" id="OGZ13119.1"/>
    </source>
</evidence>
<keyword evidence="3" id="KW-0808">Transferase</keyword>
<comment type="subcellular location">
    <subcellularLocation>
        <location evidence="1">Membrane</location>
        <topology evidence="1">Multi-pass membrane protein</topology>
    </subcellularLocation>
</comment>
<name>A0A1G2DHP8_9BACT</name>
<dbReference type="InterPro" id="IPR003362">
    <property type="entry name" value="Bact_transf"/>
</dbReference>
<feature type="transmembrane region" description="Helical" evidence="7">
    <location>
        <begin position="76"/>
        <end position="101"/>
    </location>
</feature>
<dbReference type="AlphaFoldDB" id="A0A1G2DHP8"/>
<dbReference type="GO" id="GO:0016780">
    <property type="term" value="F:phosphotransferase activity, for other substituted phosphate groups"/>
    <property type="evidence" value="ECO:0007669"/>
    <property type="project" value="TreeGrafter"/>
</dbReference>
<feature type="transmembrane region" description="Helical" evidence="7">
    <location>
        <begin position="107"/>
        <end position="126"/>
    </location>
</feature>
<keyword evidence="6 7" id="KW-0472">Membrane</keyword>
<comment type="caution">
    <text evidence="9">The sequence shown here is derived from an EMBL/GenBank/DDBJ whole genome shotgun (WGS) entry which is preliminary data.</text>
</comment>
<feature type="domain" description="Bacterial sugar transferase" evidence="8">
    <location>
        <begin position="261"/>
        <end position="441"/>
    </location>
</feature>